<protein>
    <submittedName>
        <fullName evidence="4">DUF305 domain-containing protein</fullName>
    </submittedName>
</protein>
<dbReference type="InterPro" id="IPR005183">
    <property type="entry name" value="DUF305_CopM-like"/>
</dbReference>
<keyword evidence="2" id="KW-0812">Transmembrane</keyword>
<accession>A0ABX6INL3</accession>
<dbReference type="Pfam" id="PF03713">
    <property type="entry name" value="DUF305"/>
    <property type="match status" value="1"/>
</dbReference>
<dbReference type="EMBL" id="CP045809">
    <property type="protein sequence ID" value="QHN37429.1"/>
    <property type="molecule type" value="Genomic_DNA"/>
</dbReference>
<feature type="domain" description="DUF305" evidence="3">
    <location>
        <begin position="55"/>
        <end position="244"/>
    </location>
</feature>
<evidence type="ECO:0000313" key="4">
    <source>
        <dbReference type="EMBL" id="QHN37429.1"/>
    </source>
</evidence>
<proteinExistence type="predicted"/>
<dbReference type="PANTHER" id="PTHR36933:SF1">
    <property type="entry name" value="SLL0788 PROTEIN"/>
    <property type="match status" value="1"/>
</dbReference>
<keyword evidence="2" id="KW-1133">Transmembrane helix</keyword>
<reference evidence="4" key="1">
    <citation type="journal article" date="2021" name="Nat. Microbiol.">
        <title>Cocultivation of an ultrasmall environmental parasitic bacterium with lytic ability against bacteria associated with wastewater foams.</title>
        <authorList>
            <person name="Batinovic S."/>
            <person name="Rose J.J.A."/>
            <person name="Ratcliffe J."/>
            <person name="Seviour R.J."/>
            <person name="Petrovski S."/>
        </authorList>
    </citation>
    <scope>NUCLEOTIDE SEQUENCE</scope>
    <source>
        <strain evidence="4">CON9</strain>
    </source>
</reference>
<evidence type="ECO:0000256" key="2">
    <source>
        <dbReference type="SAM" id="Phobius"/>
    </source>
</evidence>
<feature type="transmembrane region" description="Helical" evidence="2">
    <location>
        <begin position="15"/>
        <end position="36"/>
    </location>
</feature>
<keyword evidence="2" id="KW-0472">Membrane</keyword>
<name>A0ABX6INL3_9ACTN</name>
<evidence type="ECO:0000313" key="5">
    <source>
        <dbReference type="Proteomes" id="UP001059836"/>
    </source>
</evidence>
<feature type="compositionally biased region" description="Basic and acidic residues" evidence="1">
    <location>
        <begin position="126"/>
        <end position="136"/>
    </location>
</feature>
<dbReference type="InterPro" id="IPR012347">
    <property type="entry name" value="Ferritin-like"/>
</dbReference>
<evidence type="ECO:0000259" key="3">
    <source>
        <dbReference type="Pfam" id="PF03713"/>
    </source>
</evidence>
<dbReference type="PANTHER" id="PTHR36933">
    <property type="entry name" value="SLL0788 PROTEIN"/>
    <property type="match status" value="1"/>
</dbReference>
<dbReference type="Proteomes" id="UP001059836">
    <property type="component" value="Chromosome"/>
</dbReference>
<feature type="compositionally biased region" description="Low complexity" evidence="1">
    <location>
        <begin position="145"/>
        <end position="159"/>
    </location>
</feature>
<sequence length="256" mass="26998">MVSDAPTLTPAARPWLLPTAIGVVALLLGVGLGWLVTASFAGDSEDGPDAGAAPVGFAQDMIVHHAQGVEMAEIVLTQGTDPAIRKIALTILTDQTREIGQMTAWLDLWGQPVESPDAPMTWMGHDTSDPTGHDMSGHSGHGTDAPAATAPAGTSPAATNSPVPADEPVMPGMATDAEMARLRSLHGAEADTFFIQLMLRHHEGGLHMMTFAADPANVSQEYVRELAGHMDGQQTDEITLFTKILTERNAQPLPMN</sequence>
<gene>
    <name evidence="4" type="ORF">GII31_07875</name>
</gene>
<feature type="region of interest" description="Disordered" evidence="1">
    <location>
        <begin position="126"/>
        <end position="167"/>
    </location>
</feature>
<evidence type="ECO:0000256" key="1">
    <source>
        <dbReference type="SAM" id="MobiDB-lite"/>
    </source>
</evidence>
<dbReference type="Gene3D" id="1.20.1260.10">
    <property type="match status" value="1"/>
</dbReference>
<organism evidence="4 5">
    <name type="scientific">Gordonia pseudamarae</name>
    <dbReference type="NCBI Taxonomy" id="2831662"/>
    <lineage>
        <taxon>Bacteria</taxon>
        <taxon>Bacillati</taxon>
        <taxon>Actinomycetota</taxon>
        <taxon>Actinomycetes</taxon>
        <taxon>Mycobacteriales</taxon>
        <taxon>Gordoniaceae</taxon>
        <taxon>Gordonia</taxon>
    </lineage>
</organism>
<keyword evidence="5" id="KW-1185">Reference proteome</keyword>